<protein>
    <submittedName>
        <fullName evidence="2">Transcriptional regulator with XRE-family HTH domain</fullName>
    </submittedName>
</protein>
<gene>
    <name evidence="2" type="ORF">QO006_003573</name>
</gene>
<feature type="domain" description="HTH cro/C1-type" evidence="1">
    <location>
        <begin position="10"/>
        <end position="64"/>
    </location>
</feature>
<dbReference type="RefSeq" id="WP_307468955.1">
    <property type="nucleotide sequence ID" value="NZ_JAURUR010000020.1"/>
</dbReference>
<reference evidence="2 3" key="1">
    <citation type="submission" date="2023-07" db="EMBL/GenBank/DDBJ databases">
        <title>Genomic Encyclopedia of Type Strains, Phase IV (KMG-IV): sequencing the most valuable type-strain genomes for metagenomic binning, comparative biology and taxonomic classification.</title>
        <authorList>
            <person name="Goeker M."/>
        </authorList>
    </citation>
    <scope>NUCLEOTIDE SEQUENCE [LARGE SCALE GENOMIC DNA]</scope>
    <source>
        <strain evidence="2 3">NIO-1023</strain>
    </source>
</reference>
<dbReference type="SMART" id="SM00530">
    <property type="entry name" value="HTH_XRE"/>
    <property type="match status" value="1"/>
</dbReference>
<evidence type="ECO:0000259" key="1">
    <source>
        <dbReference type="PROSITE" id="PS50943"/>
    </source>
</evidence>
<dbReference type="InterPro" id="IPR010982">
    <property type="entry name" value="Lambda_DNA-bd_dom_sf"/>
</dbReference>
<dbReference type="SUPFAM" id="SSF47413">
    <property type="entry name" value="lambda repressor-like DNA-binding domains"/>
    <property type="match status" value="1"/>
</dbReference>
<evidence type="ECO:0000313" key="3">
    <source>
        <dbReference type="Proteomes" id="UP001232163"/>
    </source>
</evidence>
<dbReference type="PROSITE" id="PS50943">
    <property type="entry name" value="HTH_CROC1"/>
    <property type="match status" value="1"/>
</dbReference>
<name>A0ABT9MIT6_9DEIO</name>
<dbReference type="Pfam" id="PF13560">
    <property type="entry name" value="HTH_31"/>
    <property type="match status" value="1"/>
</dbReference>
<dbReference type="CDD" id="cd00093">
    <property type="entry name" value="HTH_XRE"/>
    <property type="match status" value="1"/>
</dbReference>
<accession>A0ABT9MIT6</accession>
<dbReference type="Proteomes" id="UP001232163">
    <property type="component" value="Unassembled WGS sequence"/>
</dbReference>
<organism evidence="2 3">
    <name type="scientific">Deinococcus enclensis</name>
    <dbReference type="NCBI Taxonomy" id="1049582"/>
    <lineage>
        <taxon>Bacteria</taxon>
        <taxon>Thermotogati</taxon>
        <taxon>Deinococcota</taxon>
        <taxon>Deinococci</taxon>
        <taxon>Deinococcales</taxon>
        <taxon>Deinococcaceae</taxon>
        <taxon>Deinococcus</taxon>
    </lineage>
</organism>
<keyword evidence="3" id="KW-1185">Reference proteome</keyword>
<dbReference type="EMBL" id="JAURUR010000020">
    <property type="protein sequence ID" value="MDP9766109.1"/>
    <property type="molecule type" value="Genomic_DNA"/>
</dbReference>
<sequence length="89" mass="9598">MADTTKKRTLAQWREESGKTVQEMADALGVTRGHMGDYLQGRAEPSVTRGLKMAAFLGVPAEAILWTEKPKVPKTARVKSTKAGAEAPS</sequence>
<comment type="caution">
    <text evidence="2">The sequence shown here is derived from an EMBL/GenBank/DDBJ whole genome shotgun (WGS) entry which is preliminary data.</text>
</comment>
<dbReference type="InterPro" id="IPR001387">
    <property type="entry name" value="Cro/C1-type_HTH"/>
</dbReference>
<dbReference type="Gene3D" id="1.10.260.40">
    <property type="entry name" value="lambda repressor-like DNA-binding domains"/>
    <property type="match status" value="1"/>
</dbReference>
<proteinExistence type="predicted"/>
<evidence type="ECO:0000313" key="2">
    <source>
        <dbReference type="EMBL" id="MDP9766109.1"/>
    </source>
</evidence>